<gene>
    <name evidence="3" type="ORF">L6654_21370</name>
</gene>
<accession>A0A9X1RAI1</accession>
<proteinExistence type="predicted"/>
<name>A0A9X1RAI1_9BRAD</name>
<dbReference type="EMBL" id="JAKLTY010000013">
    <property type="protein sequence ID" value="MCG2629194.1"/>
    <property type="molecule type" value="Genomic_DNA"/>
</dbReference>
<feature type="region of interest" description="Disordered" evidence="1">
    <location>
        <begin position="22"/>
        <end position="120"/>
    </location>
</feature>
<evidence type="ECO:0000256" key="2">
    <source>
        <dbReference type="SAM" id="SignalP"/>
    </source>
</evidence>
<evidence type="ECO:0000256" key="1">
    <source>
        <dbReference type="SAM" id="MobiDB-lite"/>
    </source>
</evidence>
<evidence type="ECO:0000313" key="4">
    <source>
        <dbReference type="Proteomes" id="UP001139054"/>
    </source>
</evidence>
<feature type="compositionally biased region" description="Pro residues" evidence="1">
    <location>
        <begin position="25"/>
        <end position="40"/>
    </location>
</feature>
<comment type="caution">
    <text evidence="3">The sequence shown here is derived from an EMBL/GenBank/DDBJ whole genome shotgun (WGS) entry which is preliminary data.</text>
</comment>
<sequence length="120" mass="11962">MRTTANIILASLVIAAIGPAIAQAPPAPATPPQTTAPPSPQHVADCAPQDRPNRATAPDGTTTGQSREPLGDKLAKSDGVLCPPAGVDPEMHAPAPSTDGSMPVVPPPGSPGGDQTVRPK</sequence>
<dbReference type="Proteomes" id="UP001139054">
    <property type="component" value="Unassembled WGS sequence"/>
</dbReference>
<dbReference type="RefSeq" id="WP_237891106.1">
    <property type="nucleotide sequence ID" value="NZ_JAKLTY010000013.1"/>
</dbReference>
<protein>
    <submittedName>
        <fullName evidence="3">Uncharacterized protein</fullName>
    </submittedName>
</protein>
<reference evidence="3" key="1">
    <citation type="submission" date="2022-01" db="EMBL/GenBank/DDBJ databases">
        <title>Genome sequnece data of strain Bradyrhizobium sp. nov.</title>
        <authorList>
            <person name="Zhang J."/>
        </authorList>
    </citation>
    <scope>NUCLEOTIDE SEQUENCE</scope>
    <source>
        <strain evidence="3">WYCCWR 13023</strain>
    </source>
</reference>
<dbReference type="AlphaFoldDB" id="A0A9X1RAI1"/>
<feature type="signal peptide" evidence="2">
    <location>
        <begin position="1"/>
        <end position="22"/>
    </location>
</feature>
<feature type="chain" id="PRO_5040991648" evidence="2">
    <location>
        <begin position="23"/>
        <end position="120"/>
    </location>
</feature>
<organism evidence="3 4">
    <name type="scientific">Bradyrhizobium zhengyangense</name>
    <dbReference type="NCBI Taxonomy" id="2911009"/>
    <lineage>
        <taxon>Bacteria</taxon>
        <taxon>Pseudomonadati</taxon>
        <taxon>Pseudomonadota</taxon>
        <taxon>Alphaproteobacteria</taxon>
        <taxon>Hyphomicrobiales</taxon>
        <taxon>Nitrobacteraceae</taxon>
        <taxon>Bradyrhizobium</taxon>
    </lineage>
</organism>
<evidence type="ECO:0000313" key="3">
    <source>
        <dbReference type="EMBL" id="MCG2629194.1"/>
    </source>
</evidence>
<keyword evidence="2" id="KW-0732">Signal</keyword>